<evidence type="ECO:0000256" key="2">
    <source>
        <dbReference type="ARBA" id="ARBA00022670"/>
    </source>
</evidence>
<comment type="cofactor">
    <cofactor evidence="9">
        <name>Zn(2+)</name>
        <dbReference type="ChEBI" id="CHEBI:29105"/>
    </cofactor>
    <text evidence="9">Binds 1 zinc ion per subunit.</text>
</comment>
<evidence type="ECO:0000256" key="8">
    <source>
        <dbReference type="ARBA" id="ARBA00023316"/>
    </source>
</evidence>
<evidence type="ECO:0000256" key="9">
    <source>
        <dbReference type="HAMAP-Rule" id="MF_01924"/>
    </source>
</evidence>
<dbReference type="GO" id="GO:0071555">
    <property type="term" value="P:cell wall organization"/>
    <property type="evidence" value="ECO:0007669"/>
    <property type="project" value="UniProtKB-KW"/>
</dbReference>
<evidence type="ECO:0000256" key="6">
    <source>
        <dbReference type="ARBA" id="ARBA00022997"/>
    </source>
</evidence>
<sequence>MMMLKCYLPILYLLLTWFPYISGVPPRTPQPKKSPMALYMDSLGLINVTELDNSLAVQLMYTQDDNFTGEVLYDNLTEAYLHPDAAYALVKAQRALKELHPSYSLIIYDAARPMSVQKKMWNVVKGTSKYKYVSNPNRGGGLHNYGLAVDISILDSFGQPLPMGTKVDHLGVEAHITQENELVRNGKISETEHQNRLLLRTVMKKAGFRALPSEWWHFNYCSRDVAKQKYKLIP</sequence>
<dbReference type="GO" id="GO:0160237">
    <property type="term" value="F:D-Ala-D-Ala dipeptidase activity"/>
    <property type="evidence" value="ECO:0007669"/>
    <property type="project" value="UniProtKB-EC"/>
</dbReference>
<evidence type="ECO:0000256" key="3">
    <source>
        <dbReference type="ARBA" id="ARBA00022723"/>
    </source>
</evidence>
<evidence type="ECO:0000256" key="1">
    <source>
        <dbReference type="ARBA" id="ARBA00001362"/>
    </source>
</evidence>
<protein>
    <recommendedName>
        <fullName evidence="9 10">D-alanyl-D-alanine dipeptidase</fullName>
        <shortName evidence="9 10">D-Ala-D-Ala dipeptidase</shortName>
        <ecNumber evidence="9 10">3.4.13.22</ecNumber>
    </recommendedName>
</protein>
<keyword evidence="14" id="KW-1185">Reference proteome</keyword>
<feature type="binding site" evidence="9">
    <location>
        <position position="217"/>
    </location>
    <ligand>
        <name>Zn(2+)</name>
        <dbReference type="ChEBI" id="CHEBI:29105"/>
        <note>catalytic</note>
    </ligand>
</feature>
<accession>A0A7J4YQU7</accession>
<comment type="catalytic activity">
    <reaction evidence="1 9 10">
        <text>D-alanyl-D-alanine + H2O = 2 D-alanine</text>
        <dbReference type="Rhea" id="RHEA:20661"/>
        <dbReference type="ChEBI" id="CHEBI:15377"/>
        <dbReference type="ChEBI" id="CHEBI:57416"/>
        <dbReference type="ChEBI" id="CHEBI:57822"/>
        <dbReference type="EC" id="3.4.13.22"/>
    </reaction>
</comment>
<evidence type="ECO:0000256" key="7">
    <source>
        <dbReference type="ARBA" id="ARBA00023049"/>
    </source>
</evidence>
<evidence type="ECO:0000256" key="4">
    <source>
        <dbReference type="ARBA" id="ARBA00022801"/>
    </source>
</evidence>
<dbReference type="CDD" id="cd14840">
    <property type="entry name" value="D-Ala-D-Ala_dipeptidase_Aad"/>
    <property type="match status" value="1"/>
</dbReference>
<dbReference type="GO" id="GO:0008270">
    <property type="term" value="F:zinc ion binding"/>
    <property type="evidence" value="ECO:0007669"/>
    <property type="project" value="UniProtKB-UniRule"/>
</dbReference>
<dbReference type="Gene3D" id="3.30.1380.10">
    <property type="match status" value="1"/>
</dbReference>
<dbReference type="EMBL" id="VWAK01000007">
    <property type="protein sequence ID" value="KAA5231201.1"/>
    <property type="molecule type" value="Genomic_DNA"/>
</dbReference>
<dbReference type="PANTHER" id="PTHR43126:SF2">
    <property type="entry name" value="D-ALANYL-D-ALANINE DIPEPTIDASE"/>
    <property type="match status" value="1"/>
</dbReference>
<feature type="site" description="Transition state stabilizer" evidence="9">
    <location>
        <position position="112"/>
    </location>
</feature>
<keyword evidence="5 9" id="KW-0862">Zinc</keyword>
<comment type="caution">
    <text evidence="11">The sequence shown here is derived from an EMBL/GenBank/DDBJ whole genome shotgun (WGS) entry which is preliminary data.</text>
</comment>
<dbReference type="GO" id="GO:0006508">
    <property type="term" value="P:proteolysis"/>
    <property type="evidence" value="ECO:0007669"/>
    <property type="project" value="UniProtKB-KW"/>
</dbReference>
<keyword evidence="7 9" id="KW-0482">Metalloprotease</keyword>
<gene>
    <name evidence="12" type="ORF">F2Z09_05940</name>
    <name evidence="11" type="ORF">F2Z22_07285</name>
</gene>
<name>A0A7J4YQU7_9BACE</name>
<dbReference type="Proteomes" id="UP000421791">
    <property type="component" value="Unassembled WGS sequence"/>
</dbReference>
<keyword evidence="3 9" id="KW-0479">Metal-binding</keyword>
<keyword evidence="2 9" id="KW-0645">Protease</keyword>
<evidence type="ECO:0000256" key="5">
    <source>
        <dbReference type="ARBA" id="ARBA00022833"/>
    </source>
</evidence>
<dbReference type="EMBL" id="VWAG01000007">
    <property type="protein sequence ID" value="KAA5258781.1"/>
    <property type="molecule type" value="Genomic_DNA"/>
</dbReference>
<comment type="similarity">
    <text evidence="9 10">Belongs to the peptidase M15D family.</text>
</comment>
<organism evidence="11 13">
    <name type="scientific">Bacteroides finegoldii</name>
    <dbReference type="NCBI Taxonomy" id="338188"/>
    <lineage>
        <taxon>Bacteria</taxon>
        <taxon>Pseudomonadati</taxon>
        <taxon>Bacteroidota</taxon>
        <taxon>Bacteroidia</taxon>
        <taxon>Bacteroidales</taxon>
        <taxon>Bacteroidaceae</taxon>
        <taxon>Bacteroides</taxon>
    </lineage>
</organism>
<proteinExistence type="inferred from homology"/>
<feature type="active site" description="Proton donor/acceptor" evidence="9">
    <location>
        <position position="214"/>
    </location>
</feature>
<evidence type="ECO:0000313" key="11">
    <source>
        <dbReference type="EMBL" id="KAA5231201.1"/>
    </source>
</evidence>
<dbReference type="AlphaFoldDB" id="A0A7J4YQU7"/>
<evidence type="ECO:0000313" key="14">
    <source>
        <dbReference type="Proteomes" id="UP000440198"/>
    </source>
</evidence>
<keyword evidence="8 10" id="KW-0961">Cell wall biogenesis/degradation</keyword>
<dbReference type="PIRSF" id="PIRSF026671">
    <property type="entry name" value="AA_dipeptidase"/>
    <property type="match status" value="1"/>
</dbReference>
<keyword evidence="6 9" id="KW-0224">Dipeptidase</keyword>
<dbReference type="Pfam" id="PF01427">
    <property type="entry name" value="Peptidase_M15"/>
    <property type="match status" value="1"/>
</dbReference>
<evidence type="ECO:0000313" key="12">
    <source>
        <dbReference type="EMBL" id="KAA5258781.1"/>
    </source>
</evidence>
<feature type="binding site" evidence="9">
    <location>
        <position position="143"/>
    </location>
    <ligand>
        <name>Zn(2+)</name>
        <dbReference type="ChEBI" id="CHEBI:29105"/>
        <note>catalytic</note>
    </ligand>
</feature>
<comment type="function">
    <text evidence="9 10">Catalyzes hydrolysis of the D-alanyl-D-alanine dipeptide.</text>
</comment>
<keyword evidence="4 9" id="KW-0378">Hydrolase</keyword>
<dbReference type="PANTHER" id="PTHR43126">
    <property type="entry name" value="D-ALANYL-D-ALANINE DIPEPTIDASE"/>
    <property type="match status" value="1"/>
</dbReference>
<dbReference type="GO" id="GO:0008237">
    <property type="term" value="F:metallopeptidase activity"/>
    <property type="evidence" value="ECO:0007669"/>
    <property type="project" value="UniProtKB-KW"/>
</dbReference>
<evidence type="ECO:0000313" key="13">
    <source>
        <dbReference type="Proteomes" id="UP000421791"/>
    </source>
</evidence>
<dbReference type="EC" id="3.4.13.22" evidence="9 10"/>
<dbReference type="SUPFAM" id="SSF55166">
    <property type="entry name" value="Hedgehog/DD-peptidase"/>
    <property type="match status" value="1"/>
</dbReference>
<dbReference type="Proteomes" id="UP000440198">
    <property type="component" value="Unassembled WGS sequence"/>
</dbReference>
<feature type="binding site" evidence="9">
    <location>
        <position position="150"/>
    </location>
    <ligand>
        <name>Zn(2+)</name>
        <dbReference type="ChEBI" id="CHEBI:29105"/>
        <note>catalytic</note>
    </ligand>
</feature>
<dbReference type="HAMAP" id="MF_01924">
    <property type="entry name" value="A_A_dipeptidase"/>
    <property type="match status" value="1"/>
</dbReference>
<dbReference type="InterPro" id="IPR009045">
    <property type="entry name" value="Zn_M74/Hedgehog-like"/>
</dbReference>
<dbReference type="RefSeq" id="WP_055279044.1">
    <property type="nucleotide sequence ID" value="NZ_CABIXA010000009.1"/>
</dbReference>
<reference evidence="13 14" key="1">
    <citation type="journal article" date="2019" name="Nat. Med.">
        <title>A library of human gut bacterial isolates paired with longitudinal multiomics data enables mechanistic microbiome research.</title>
        <authorList>
            <person name="Poyet M."/>
            <person name="Groussin M."/>
            <person name="Gibbons S.M."/>
            <person name="Avila-Pacheco J."/>
            <person name="Jiang X."/>
            <person name="Kearney S.M."/>
            <person name="Perrotta A.R."/>
            <person name="Berdy B."/>
            <person name="Zhao S."/>
            <person name="Lieberman T.D."/>
            <person name="Swanson P.K."/>
            <person name="Smith M."/>
            <person name="Roesemann S."/>
            <person name="Alexander J.E."/>
            <person name="Rich S.A."/>
            <person name="Livny J."/>
            <person name="Vlamakis H."/>
            <person name="Clish C."/>
            <person name="Bullock K."/>
            <person name="Deik A."/>
            <person name="Scott J."/>
            <person name="Pierce K.A."/>
            <person name="Xavier R.J."/>
            <person name="Alm E.J."/>
        </authorList>
    </citation>
    <scope>NUCLEOTIDE SEQUENCE [LARGE SCALE GENOMIC DNA]</scope>
    <source>
        <strain evidence="12 14">BIOML-A2</strain>
        <strain evidence="11 13">BIOML-A6</strain>
    </source>
</reference>
<dbReference type="InterPro" id="IPR000755">
    <property type="entry name" value="A_A_dipeptidase"/>
</dbReference>
<evidence type="ECO:0000256" key="10">
    <source>
        <dbReference type="PIRNR" id="PIRNR026671"/>
    </source>
</evidence>